<feature type="signal peptide" evidence="2">
    <location>
        <begin position="1"/>
        <end position="21"/>
    </location>
</feature>
<protein>
    <submittedName>
        <fullName evidence="3">Uncharacterized protein</fullName>
    </submittedName>
</protein>
<name>A0AAE0M120_9PEZI</name>
<feature type="region of interest" description="Disordered" evidence="1">
    <location>
        <begin position="110"/>
        <end position="136"/>
    </location>
</feature>
<accession>A0AAE0M120</accession>
<keyword evidence="4" id="KW-1185">Reference proteome</keyword>
<reference evidence="3" key="2">
    <citation type="submission" date="2023-06" db="EMBL/GenBank/DDBJ databases">
        <authorList>
            <consortium name="Lawrence Berkeley National Laboratory"/>
            <person name="Haridas S."/>
            <person name="Hensen N."/>
            <person name="Bonometti L."/>
            <person name="Westerberg I."/>
            <person name="Brannstrom I.O."/>
            <person name="Guillou S."/>
            <person name="Cros-Aarteil S."/>
            <person name="Calhoun S."/>
            <person name="Kuo A."/>
            <person name="Mondo S."/>
            <person name="Pangilinan J."/>
            <person name="Riley R."/>
            <person name="Labutti K."/>
            <person name="Andreopoulos B."/>
            <person name="Lipzen A."/>
            <person name="Chen C."/>
            <person name="Yanf M."/>
            <person name="Daum C."/>
            <person name="Ng V."/>
            <person name="Clum A."/>
            <person name="Steindorff A."/>
            <person name="Ohm R."/>
            <person name="Martin F."/>
            <person name="Silar P."/>
            <person name="Natvig D."/>
            <person name="Lalanne C."/>
            <person name="Gautier V."/>
            <person name="Ament-Velasquez S.L."/>
            <person name="Kruys A."/>
            <person name="Hutchinson M.I."/>
            <person name="Powell A.J."/>
            <person name="Barry K."/>
            <person name="Miller A.N."/>
            <person name="Grigoriev I.V."/>
            <person name="Debuchy R."/>
            <person name="Gladieux P."/>
            <person name="Thoren M.H."/>
            <person name="Johannesson H."/>
        </authorList>
    </citation>
    <scope>NUCLEOTIDE SEQUENCE</scope>
    <source>
        <strain evidence="3">CBS 118394</strain>
    </source>
</reference>
<feature type="chain" id="PRO_5042151236" evidence="2">
    <location>
        <begin position="22"/>
        <end position="184"/>
    </location>
</feature>
<organism evidence="3 4">
    <name type="scientific">Apodospora peruviana</name>
    <dbReference type="NCBI Taxonomy" id="516989"/>
    <lineage>
        <taxon>Eukaryota</taxon>
        <taxon>Fungi</taxon>
        <taxon>Dikarya</taxon>
        <taxon>Ascomycota</taxon>
        <taxon>Pezizomycotina</taxon>
        <taxon>Sordariomycetes</taxon>
        <taxon>Sordariomycetidae</taxon>
        <taxon>Sordariales</taxon>
        <taxon>Lasiosphaeriaceae</taxon>
        <taxon>Apodospora</taxon>
    </lineage>
</organism>
<dbReference type="AlphaFoldDB" id="A0AAE0M120"/>
<reference evidence="3" key="1">
    <citation type="journal article" date="2023" name="Mol. Phylogenet. Evol.">
        <title>Genome-scale phylogeny and comparative genomics of the fungal order Sordariales.</title>
        <authorList>
            <person name="Hensen N."/>
            <person name="Bonometti L."/>
            <person name="Westerberg I."/>
            <person name="Brannstrom I.O."/>
            <person name="Guillou S."/>
            <person name="Cros-Aarteil S."/>
            <person name="Calhoun S."/>
            <person name="Haridas S."/>
            <person name="Kuo A."/>
            <person name="Mondo S."/>
            <person name="Pangilinan J."/>
            <person name="Riley R."/>
            <person name="LaButti K."/>
            <person name="Andreopoulos B."/>
            <person name="Lipzen A."/>
            <person name="Chen C."/>
            <person name="Yan M."/>
            <person name="Daum C."/>
            <person name="Ng V."/>
            <person name="Clum A."/>
            <person name="Steindorff A."/>
            <person name="Ohm R.A."/>
            <person name="Martin F."/>
            <person name="Silar P."/>
            <person name="Natvig D.O."/>
            <person name="Lalanne C."/>
            <person name="Gautier V."/>
            <person name="Ament-Velasquez S.L."/>
            <person name="Kruys A."/>
            <person name="Hutchinson M.I."/>
            <person name="Powell A.J."/>
            <person name="Barry K."/>
            <person name="Miller A.N."/>
            <person name="Grigoriev I.V."/>
            <person name="Debuchy R."/>
            <person name="Gladieux P."/>
            <person name="Hiltunen Thoren M."/>
            <person name="Johannesson H."/>
        </authorList>
    </citation>
    <scope>NUCLEOTIDE SEQUENCE</scope>
    <source>
        <strain evidence="3">CBS 118394</strain>
    </source>
</reference>
<evidence type="ECO:0000256" key="2">
    <source>
        <dbReference type="SAM" id="SignalP"/>
    </source>
</evidence>
<evidence type="ECO:0000313" key="4">
    <source>
        <dbReference type="Proteomes" id="UP001283341"/>
    </source>
</evidence>
<comment type="caution">
    <text evidence="3">The sequence shown here is derived from an EMBL/GenBank/DDBJ whole genome shotgun (WGS) entry which is preliminary data.</text>
</comment>
<keyword evidence="2" id="KW-0732">Signal</keyword>
<dbReference type="Proteomes" id="UP001283341">
    <property type="component" value="Unassembled WGS sequence"/>
</dbReference>
<evidence type="ECO:0000313" key="3">
    <source>
        <dbReference type="EMBL" id="KAK3315035.1"/>
    </source>
</evidence>
<gene>
    <name evidence="3" type="ORF">B0H66DRAFT_564317</name>
</gene>
<sequence>MAKSVSCWLGALTLLGMCVMFFPPDGKIVGCLMQSRHHVSHSFLLNQTEFPRRWGRSRLIRLVRPNLELAIRSSPFPIYTLLYLVDWGFYEVSIYGPQVGFSVAQRKPGTRTNERSYQATDIPREGGGRSGGHSTPSWSRRVWKELKIFLWWWWGRISSSLSSSGSAFHEYSYRLSRVRYARDE</sequence>
<evidence type="ECO:0000256" key="1">
    <source>
        <dbReference type="SAM" id="MobiDB-lite"/>
    </source>
</evidence>
<dbReference type="EMBL" id="JAUEDM010000006">
    <property type="protein sequence ID" value="KAK3315035.1"/>
    <property type="molecule type" value="Genomic_DNA"/>
</dbReference>
<proteinExistence type="predicted"/>